<keyword evidence="2" id="KW-1185">Reference proteome</keyword>
<evidence type="ECO:0000313" key="1">
    <source>
        <dbReference type="EMBL" id="RDB27234.1"/>
    </source>
</evidence>
<dbReference type="Proteomes" id="UP000076154">
    <property type="component" value="Unassembled WGS sequence"/>
</dbReference>
<organism evidence="1 2">
    <name type="scientific">Hypsizygus marmoreus</name>
    <name type="common">White beech mushroom</name>
    <name type="synonym">Agaricus marmoreus</name>
    <dbReference type="NCBI Taxonomy" id="39966"/>
    <lineage>
        <taxon>Eukaryota</taxon>
        <taxon>Fungi</taxon>
        <taxon>Dikarya</taxon>
        <taxon>Basidiomycota</taxon>
        <taxon>Agaricomycotina</taxon>
        <taxon>Agaricomycetes</taxon>
        <taxon>Agaricomycetidae</taxon>
        <taxon>Agaricales</taxon>
        <taxon>Tricholomatineae</taxon>
        <taxon>Lyophyllaceae</taxon>
        <taxon>Hypsizygus</taxon>
    </lineage>
</organism>
<evidence type="ECO:0000313" key="2">
    <source>
        <dbReference type="Proteomes" id="UP000076154"/>
    </source>
</evidence>
<protein>
    <submittedName>
        <fullName evidence="1">Uncharacterized protein</fullName>
    </submittedName>
</protein>
<dbReference type="EMBL" id="LUEZ02000017">
    <property type="protein sequence ID" value="RDB27234.1"/>
    <property type="molecule type" value="Genomic_DNA"/>
</dbReference>
<accession>A0A369K616</accession>
<dbReference type="AlphaFoldDB" id="A0A369K616"/>
<sequence length="76" mass="8691">MALVNAYDDDKHVFTGLKLHSQFNSAIAQMSRDIPRLDSSLCQNQELWTHYGHSNHLRTRTDTQEASTFIHTASQC</sequence>
<comment type="caution">
    <text evidence="1">The sequence shown here is derived from an EMBL/GenBank/DDBJ whole genome shotgun (WGS) entry which is preliminary data.</text>
</comment>
<reference evidence="1" key="1">
    <citation type="submission" date="2018-04" db="EMBL/GenBank/DDBJ databases">
        <title>Whole genome sequencing of Hypsizygus marmoreus.</title>
        <authorList>
            <person name="Choi I.-G."/>
            <person name="Min B."/>
            <person name="Kim J.-G."/>
            <person name="Kim S."/>
            <person name="Oh Y.-L."/>
            <person name="Kong W.-S."/>
            <person name="Park H."/>
            <person name="Jeong J."/>
            <person name="Song E.-S."/>
        </authorList>
    </citation>
    <scope>NUCLEOTIDE SEQUENCE [LARGE SCALE GENOMIC DNA]</scope>
    <source>
        <strain evidence="1">51987-8</strain>
    </source>
</reference>
<dbReference type="InParanoid" id="A0A369K616"/>
<name>A0A369K616_HYPMA</name>
<proteinExistence type="predicted"/>
<gene>
    <name evidence="1" type="ORF">Hypma_004494</name>
</gene>